<dbReference type="Proteomes" id="UP000095281">
    <property type="component" value="Unplaced"/>
</dbReference>
<dbReference type="WBParaSite" id="MhA1_Contig933.frz3.gene16">
    <property type="protein sequence ID" value="MhA1_Contig933.frz3.gene16"/>
    <property type="gene ID" value="MhA1_Contig933.frz3.gene16"/>
</dbReference>
<feature type="compositionally biased region" description="Low complexity" evidence="1">
    <location>
        <begin position="78"/>
        <end position="120"/>
    </location>
</feature>
<evidence type="ECO:0000313" key="3">
    <source>
        <dbReference type="WBParaSite" id="MhA1_Contig933.frz3.gene16"/>
    </source>
</evidence>
<dbReference type="AlphaFoldDB" id="A0A1I8C1I5"/>
<name>A0A1I8C1I5_MELHA</name>
<reference evidence="3" key="1">
    <citation type="submission" date="2016-11" db="UniProtKB">
        <authorList>
            <consortium name="WormBaseParasite"/>
        </authorList>
    </citation>
    <scope>IDENTIFICATION</scope>
</reference>
<evidence type="ECO:0000313" key="2">
    <source>
        <dbReference type="Proteomes" id="UP000095281"/>
    </source>
</evidence>
<proteinExistence type="predicted"/>
<keyword evidence="2" id="KW-1185">Reference proteome</keyword>
<accession>A0A1I8C1I5</accession>
<protein>
    <submittedName>
        <fullName evidence="3">Uncharacterized protein</fullName>
    </submittedName>
</protein>
<evidence type="ECO:0000256" key="1">
    <source>
        <dbReference type="SAM" id="MobiDB-lite"/>
    </source>
</evidence>
<organism evidence="2 3">
    <name type="scientific">Meloidogyne hapla</name>
    <name type="common">Root-knot nematode worm</name>
    <dbReference type="NCBI Taxonomy" id="6305"/>
    <lineage>
        <taxon>Eukaryota</taxon>
        <taxon>Metazoa</taxon>
        <taxon>Ecdysozoa</taxon>
        <taxon>Nematoda</taxon>
        <taxon>Chromadorea</taxon>
        <taxon>Rhabditida</taxon>
        <taxon>Tylenchina</taxon>
        <taxon>Tylenchomorpha</taxon>
        <taxon>Tylenchoidea</taxon>
        <taxon>Meloidogynidae</taxon>
        <taxon>Meloidogyninae</taxon>
        <taxon>Meloidogyne</taxon>
    </lineage>
</organism>
<feature type="region of interest" description="Disordered" evidence="1">
    <location>
        <begin position="64"/>
        <end position="131"/>
    </location>
</feature>
<sequence>MVQSLTPPPEMPKTVMPIPPINGTEIAGTMATEETTTVNTTGAMPTEPMNLSYFIIGPPVPPVQEVINTNTPHPPTTPTTETTPTTPTAEITPTTPTTPTTETTTNTPTKETTPTTATLPTPSPAPQPPIIGGASTATFTWTVMVISLTMVLSAFCF</sequence>